<feature type="region of interest" description="Disordered" evidence="1">
    <location>
        <begin position="541"/>
        <end position="627"/>
    </location>
</feature>
<feature type="compositionally biased region" description="Low complexity" evidence="1">
    <location>
        <begin position="466"/>
        <end position="489"/>
    </location>
</feature>
<feature type="region of interest" description="Disordered" evidence="1">
    <location>
        <begin position="359"/>
        <end position="447"/>
    </location>
</feature>
<gene>
    <name evidence="2" type="ORF">TD95_004616</name>
</gene>
<feature type="compositionally biased region" description="Polar residues" evidence="1">
    <location>
        <begin position="382"/>
        <end position="394"/>
    </location>
</feature>
<dbReference type="EMBL" id="LAEV01000334">
    <property type="protein sequence ID" value="KKA30651.1"/>
    <property type="molecule type" value="Genomic_DNA"/>
</dbReference>
<feature type="compositionally biased region" description="Polar residues" evidence="1">
    <location>
        <begin position="428"/>
        <end position="443"/>
    </location>
</feature>
<keyword evidence="3" id="KW-1185">Reference proteome</keyword>
<proteinExistence type="predicted"/>
<feature type="compositionally biased region" description="Basic and acidic residues" evidence="1">
    <location>
        <begin position="508"/>
        <end position="523"/>
    </location>
</feature>
<name>A0A0F4ZKJ9_9PEZI</name>
<feature type="compositionally biased region" description="Basic and acidic residues" evidence="1">
    <location>
        <begin position="590"/>
        <end position="605"/>
    </location>
</feature>
<reference evidence="2 3" key="1">
    <citation type="submission" date="2015-03" db="EMBL/GenBank/DDBJ databases">
        <authorList>
            <person name="Radwan O."/>
            <person name="Al-Naeli F.A."/>
            <person name="Rendon G.A."/>
            <person name="Fields C."/>
        </authorList>
    </citation>
    <scope>NUCLEOTIDE SEQUENCE [LARGE SCALE GENOMIC DNA]</scope>
    <source>
        <strain evidence="2">CR-DP1</strain>
    </source>
</reference>
<dbReference type="OrthoDB" id="5404651at2759"/>
<organism evidence="2 3">
    <name type="scientific">Thielaviopsis punctulata</name>
    <dbReference type="NCBI Taxonomy" id="72032"/>
    <lineage>
        <taxon>Eukaryota</taxon>
        <taxon>Fungi</taxon>
        <taxon>Dikarya</taxon>
        <taxon>Ascomycota</taxon>
        <taxon>Pezizomycotina</taxon>
        <taxon>Sordariomycetes</taxon>
        <taxon>Hypocreomycetidae</taxon>
        <taxon>Microascales</taxon>
        <taxon>Ceratocystidaceae</taxon>
        <taxon>Thielaviopsis</taxon>
    </lineage>
</organism>
<evidence type="ECO:0000313" key="3">
    <source>
        <dbReference type="Proteomes" id="UP000033483"/>
    </source>
</evidence>
<protein>
    <submittedName>
        <fullName evidence="2">Uncharacterized protein</fullName>
    </submittedName>
</protein>
<sequence>MVSESDLSNDVPMGEDAVASEIHTPVEPDAPVPTKMSHITLPSTEEPGSPIDPHASFRTEPNPRADFVIPSSITPPPPSQMIPSEPNPDAQEACGDVVMGNAPIASGTASLLGSQRSHPFSPPATGGNAKRMRASAAIVGEYAVPTKAQIEAASTDELRAMLYECAADHSRMKMEVAHHKFQLNLVSLQAADDAERAAVEHEMAVREVETLRNEQNVRQARRDLNSAAESTHAKYLQLKLAYDDAMDEITDLCKKLKTAKKVIRQHQDEVSSLRECRSQLLTRIRENREHFNMLRSPGGLFHSALPPASYSQSSRQSQAFLQGRGVFRAVRTPLPRSASTQEPANQEPLAALLQALEKNSAPSTPVAPVRPSARTGPKHTRNVQSLSALPTTPMSRMPRGPDQPALLPSIDLVPQTEPPPRYPAKSPFANSDSRESTVSVPDNNDSEDLARRAMNSFMSRNGAAVGQGSLGSQQPSSSSAPSMPRSSAATLDAKTLMSQASQAASEMLRIEARSSQDRSEPVTERATMQLHAKILSPAPLPSVQSQAQALPPPLPLAHNHLPLPGQSQQMAASGASSAGLSVPEPMGAAAEKRKFSEGLRPDPLRDILASPLKKGRTDNGVGEGSRG</sequence>
<feature type="region of interest" description="Disordered" evidence="1">
    <location>
        <begin position="1"/>
        <end position="62"/>
    </location>
</feature>
<dbReference type="Proteomes" id="UP000033483">
    <property type="component" value="Unassembled WGS sequence"/>
</dbReference>
<feature type="compositionally biased region" description="Low complexity" evidence="1">
    <location>
        <begin position="556"/>
        <end position="579"/>
    </location>
</feature>
<evidence type="ECO:0000313" key="2">
    <source>
        <dbReference type="EMBL" id="KKA30651.1"/>
    </source>
</evidence>
<dbReference type="AlphaFoldDB" id="A0A0F4ZKJ9"/>
<accession>A0A0F4ZKJ9</accession>
<feature type="region of interest" description="Disordered" evidence="1">
    <location>
        <begin position="462"/>
        <end position="525"/>
    </location>
</feature>
<comment type="caution">
    <text evidence="2">The sequence shown here is derived from an EMBL/GenBank/DDBJ whole genome shotgun (WGS) entry which is preliminary data.</text>
</comment>
<evidence type="ECO:0000256" key="1">
    <source>
        <dbReference type="SAM" id="MobiDB-lite"/>
    </source>
</evidence>